<dbReference type="OrthoDB" id="194358at2759"/>
<accession>B6H7E0</accession>
<name>B6H7E0_PENRW</name>
<dbReference type="HOGENOM" id="CLU_1454874_0_0_1"/>
<dbReference type="AlphaFoldDB" id="B6H7E0"/>
<proteinExistence type="predicted"/>
<organism evidence="1 2">
    <name type="scientific">Penicillium rubens (strain ATCC 28089 / DSM 1075 / NRRL 1951 / Wisconsin 54-1255)</name>
    <name type="common">Penicillium chrysogenum</name>
    <dbReference type="NCBI Taxonomy" id="500485"/>
    <lineage>
        <taxon>Eukaryota</taxon>
        <taxon>Fungi</taxon>
        <taxon>Dikarya</taxon>
        <taxon>Ascomycota</taxon>
        <taxon>Pezizomycotina</taxon>
        <taxon>Eurotiomycetes</taxon>
        <taxon>Eurotiomycetidae</taxon>
        <taxon>Eurotiales</taxon>
        <taxon>Aspergillaceae</taxon>
        <taxon>Penicillium</taxon>
        <taxon>Penicillium chrysogenum species complex</taxon>
    </lineage>
</organism>
<dbReference type="EMBL" id="AM920431">
    <property type="protein sequence ID" value="CAP93391.1"/>
    <property type="molecule type" value="Genomic_DNA"/>
</dbReference>
<keyword evidence="2" id="KW-1185">Reference proteome</keyword>
<protein>
    <submittedName>
        <fullName evidence="1">Uncharacterized protein</fullName>
    </submittedName>
</protein>
<evidence type="ECO:0000313" key="1">
    <source>
        <dbReference type="EMBL" id="CAP93391.1"/>
    </source>
</evidence>
<reference evidence="1 2" key="1">
    <citation type="journal article" date="2008" name="Nat. Biotechnol.">
        <title>Genome sequencing and analysis of the filamentous fungus Penicillium chrysogenum.</title>
        <authorList>
            <person name="van den Berg M.A."/>
            <person name="Albang R."/>
            <person name="Albermann K."/>
            <person name="Badger J.H."/>
            <person name="Daran J.-M."/>
            <person name="Driessen A.J.M."/>
            <person name="Garcia-Estrada C."/>
            <person name="Fedorova N.D."/>
            <person name="Harris D.M."/>
            <person name="Heijne W.H.M."/>
            <person name="Joardar V.S."/>
            <person name="Kiel J.A.K.W."/>
            <person name="Kovalchuk A."/>
            <person name="Martin J.F."/>
            <person name="Nierman W.C."/>
            <person name="Nijland J.G."/>
            <person name="Pronk J.T."/>
            <person name="Roubos J.A."/>
            <person name="van der Klei I.J."/>
            <person name="van Peij N.N.M.E."/>
            <person name="Veenhuis M."/>
            <person name="von Doehren H."/>
            <person name="Wagner C."/>
            <person name="Wortman J.R."/>
            <person name="Bovenberg R.A.L."/>
        </authorList>
    </citation>
    <scope>NUCLEOTIDE SEQUENCE [LARGE SCALE GENOMIC DNA]</scope>
    <source>
        <strain evidence="2">ATCC 28089 / DSM 1075 / NRRL 1951 / Wisconsin 54-1255</strain>
    </source>
</reference>
<dbReference type="Proteomes" id="UP000000724">
    <property type="component" value="Contig Pc00c16"/>
</dbReference>
<dbReference type="VEuPathDB" id="FungiDB:PCH_Pc16g07210"/>
<gene>
    <name evidence="1" type="ORF">Pc16g07210</name>
    <name evidence="1" type="ORF">PCH_Pc16g07210</name>
</gene>
<evidence type="ECO:0000313" key="2">
    <source>
        <dbReference type="Proteomes" id="UP000000724"/>
    </source>
</evidence>
<sequence>MSYAKQSYLSSLPSAFWTICSSFRKPYPRAGVLVHNQGLSLLPLLEAVSGGCSSTDYEPHNPCYRWWWSKGGDSVGVPTFSVGISAPVRDIRCGRSRTRYKFRWPYRPWVIRNDIGRYVFDAALKSAFRERRRIFGATREDPLGPRRSGPKVGVVTTSISRDISTFVIGLSLSKSYRRGSVGIGSF</sequence>